<keyword evidence="5" id="KW-0560">Oxidoreductase</keyword>
<protein>
    <submittedName>
        <fullName evidence="7">Chromosome 2, complete genome</fullName>
    </submittedName>
</protein>
<sequence length="150" mass="16527">MTNTLQNQTGKMFRFRKTLDIVTVFHKASSPASVRVANLLKQVSANASSGATLDQASDHSAQTAPIREEFELNITEDAPTEDQVKTILEYVGTGGIHKVINGANTEKDALKKFKESKENFVRPVVVDWNNGKAIAGENESEILKLLKQQQ</sequence>
<reference evidence="8" key="4">
    <citation type="submission" date="2017-01" db="UniProtKB">
        <authorList>
            <consortium name="EnsemblFungi"/>
        </authorList>
    </citation>
    <scope>IDENTIFICATION</scope>
    <source>
        <strain evidence="8">PH-1 / ATCC MYA-4620 / FGSC 9075 / NRRL 31084</strain>
    </source>
</reference>
<evidence type="ECO:0000256" key="4">
    <source>
        <dbReference type="ARBA" id="ARBA00022946"/>
    </source>
</evidence>
<dbReference type="GO" id="GO:0016491">
    <property type="term" value="F:oxidoreductase activity"/>
    <property type="evidence" value="ECO:0007669"/>
    <property type="project" value="UniProtKB-KW"/>
</dbReference>
<dbReference type="EnsemblFungi" id="CEF76940">
    <property type="protein sequence ID" value="CEF76940"/>
    <property type="gene ID" value="FGRRES_08564_M"/>
</dbReference>
<keyword evidence="6" id="KW-0496">Mitochondrion</keyword>
<reference evidence="7 9" key="3">
    <citation type="journal article" date="2015" name="BMC Genomics">
        <title>The completed genome sequence of the pathogenic ascomycete fungus Fusarium graminearum.</title>
        <authorList>
            <person name="King R."/>
            <person name="Urban M."/>
            <person name="Hammond-Kosack M.C."/>
            <person name="Hassani-Pak K."/>
            <person name="Hammond-Kosack K.E."/>
        </authorList>
    </citation>
    <scope>NUCLEOTIDE SEQUENCE [LARGE SCALE GENOMIC DNA]</scope>
    <source>
        <strain evidence="9">ATCC MYA-4620 / CBS 123657 / FGSC 9075 / NRRL 31084 / PH-1</strain>
        <strain evidence="7">PH-1</strain>
    </source>
</reference>
<dbReference type="Gene3D" id="3.40.30.10">
    <property type="entry name" value="Glutaredoxin"/>
    <property type="match status" value="1"/>
</dbReference>
<evidence type="ECO:0000256" key="1">
    <source>
        <dbReference type="ARBA" id="ARBA00002963"/>
    </source>
</evidence>
<evidence type="ECO:0000256" key="5">
    <source>
        <dbReference type="ARBA" id="ARBA00023002"/>
    </source>
</evidence>
<reference evidence="8 9" key="2">
    <citation type="journal article" date="2010" name="Nature">
        <title>Comparative genomics reveals mobile pathogenicity chromosomes in Fusarium.</title>
        <authorList>
            <person name="Ma L.J."/>
            <person name="van der Does H.C."/>
            <person name="Borkovich K.A."/>
            <person name="Coleman J.J."/>
            <person name="Daboussi M.J."/>
            <person name="Di Pietro A."/>
            <person name="Dufresne M."/>
            <person name="Freitag M."/>
            <person name="Grabherr M."/>
            <person name="Henrissat B."/>
            <person name="Houterman P.M."/>
            <person name="Kang S."/>
            <person name="Shim W.B."/>
            <person name="Woloshuk C."/>
            <person name="Xie X."/>
            <person name="Xu J.R."/>
            <person name="Antoniw J."/>
            <person name="Baker S.E."/>
            <person name="Bluhm B.H."/>
            <person name="Breakspear A."/>
            <person name="Brown D.W."/>
            <person name="Butchko R.A."/>
            <person name="Chapman S."/>
            <person name="Coulson R."/>
            <person name="Coutinho P.M."/>
            <person name="Danchin E.G."/>
            <person name="Diener A."/>
            <person name="Gale L.R."/>
            <person name="Gardiner D.M."/>
            <person name="Goff S."/>
            <person name="Hammond-Kosack K.E."/>
            <person name="Hilburn K."/>
            <person name="Hua-Van A."/>
            <person name="Jonkers W."/>
            <person name="Kazan K."/>
            <person name="Kodira C.D."/>
            <person name="Koehrsen M."/>
            <person name="Kumar L."/>
            <person name="Lee Y.H."/>
            <person name="Li L."/>
            <person name="Manners J.M."/>
            <person name="Miranda-Saavedra D."/>
            <person name="Mukherjee M."/>
            <person name="Park G."/>
            <person name="Park J."/>
            <person name="Park S.Y."/>
            <person name="Proctor R.H."/>
            <person name="Regev A."/>
            <person name="Ruiz-Roldan M.C."/>
            <person name="Sain D."/>
            <person name="Sakthikumar S."/>
            <person name="Sykes S."/>
            <person name="Schwartz D.C."/>
            <person name="Turgeon B.G."/>
            <person name="Wapinski I."/>
            <person name="Yoder O."/>
            <person name="Young S."/>
            <person name="Zeng Q."/>
            <person name="Zhou S."/>
            <person name="Galagan J."/>
            <person name="Cuomo C.A."/>
            <person name="Kistler H.C."/>
            <person name="Rep M."/>
        </authorList>
    </citation>
    <scope>GENOME REANNOTATION</scope>
    <source>
        <strain evidence="9">ATCC MYA-4620 / CBS 123657 / FGSC 9075 / NRRL 31084 / PH-1</strain>
        <strain evidence="8">PH-1 / ATCC MYA-4620 / FGSC 9075 / NRRL 31084</strain>
    </source>
</reference>
<name>A0A098DET1_GIBZE</name>
<accession>A0A0E0S0B5</accession>
<dbReference type="AlphaFoldDB" id="A0A098DET1"/>
<dbReference type="PANTHER" id="PTHR28071:SF1">
    <property type="entry name" value="REDOX PROTEIN FMP46, MITOCHONDRIAL-RELATED"/>
    <property type="match status" value="1"/>
</dbReference>
<dbReference type="Pfam" id="PF07955">
    <property type="entry name" value="DUF1687"/>
    <property type="match status" value="1"/>
</dbReference>
<dbReference type="InterPro" id="IPR012882">
    <property type="entry name" value="Fmp46"/>
</dbReference>
<dbReference type="EMBL" id="HG970333">
    <property type="protein sequence ID" value="CEF76940.1"/>
    <property type="molecule type" value="Genomic_DNA"/>
</dbReference>
<dbReference type="GO" id="GO:0005739">
    <property type="term" value="C:mitochondrion"/>
    <property type="evidence" value="ECO:0007669"/>
    <property type="project" value="UniProtKB-SubCell"/>
</dbReference>
<accession>A0A098DET1</accession>
<dbReference type="PANTHER" id="PTHR28071">
    <property type="entry name" value="REDOX PROTEIN FMP46, MITOCHONDRIAL-RELATED"/>
    <property type="match status" value="1"/>
</dbReference>
<comment type="similarity">
    <text evidence="3">Belongs to the FMP46 family.</text>
</comment>
<evidence type="ECO:0000256" key="2">
    <source>
        <dbReference type="ARBA" id="ARBA00004173"/>
    </source>
</evidence>
<reference evidence="8 9" key="1">
    <citation type="journal article" date="2007" name="Science">
        <title>The Fusarium graminearum genome reveals a link between localized polymorphism and pathogen specialization.</title>
        <authorList>
            <person name="Cuomo C.A."/>
            <person name="Gueldener U."/>
            <person name="Xu J.-R."/>
            <person name="Trail F."/>
            <person name="Turgeon B.G."/>
            <person name="Di Pietro A."/>
            <person name="Walton J.D."/>
            <person name="Ma L.-J."/>
            <person name="Baker S.E."/>
            <person name="Rep M."/>
            <person name="Adam G."/>
            <person name="Antoniw J."/>
            <person name="Baldwin T."/>
            <person name="Calvo S.E."/>
            <person name="Chang Y.-L."/>
            <person name="DeCaprio D."/>
            <person name="Gale L.R."/>
            <person name="Gnerre S."/>
            <person name="Goswami R.S."/>
            <person name="Hammond-Kosack K."/>
            <person name="Harris L.J."/>
            <person name="Hilburn K."/>
            <person name="Kennell J.C."/>
            <person name="Kroken S."/>
            <person name="Magnuson J.K."/>
            <person name="Mannhaupt G."/>
            <person name="Mauceli E.W."/>
            <person name="Mewes H.-W."/>
            <person name="Mitterbauer R."/>
            <person name="Muehlbauer G."/>
            <person name="Muensterkoetter M."/>
            <person name="Nelson D."/>
            <person name="O'Donnell K."/>
            <person name="Ouellet T."/>
            <person name="Qi W."/>
            <person name="Quesneville H."/>
            <person name="Roncero M.I.G."/>
            <person name="Seong K.-Y."/>
            <person name="Tetko I.V."/>
            <person name="Urban M."/>
            <person name="Waalwijk C."/>
            <person name="Ward T.J."/>
            <person name="Yao J."/>
            <person name="Birren B.W."/>
            <person name="Kistler H.C."/>
        </authorList>
    </citation>
    <scope>NUCLEOTIDE SEQUENCE [LARGE SCALE GENOMIC DNA]</scope>
    <source>
        <strain evidence="9">ATCC MYA-4620 / CBS 123657 / FGSC 9075 / NRRL 31084 / PH-1</strain>
        <strain evidence="8">PH-1 / ATCC MYA-4620 / FGSC 9075 / NRRL 31084</strain>
    </source>
</reference>
<dbReference type="Proteomes" id="UP000070720">
    <property type="component" value="Chromosome 2"/>
</dbReference>
<comment type="function">
    <text evidence="1">Putative mitochondrial redox protein which could be involved in the reduction of small toxic molecules.</text>
</comment>
<keyword evidence="9" id="KW-1185">Reference proteome</keyword>
<dbReference type="eggNOG" id="ENOG502S4MH">
    <property type="taxonomic scope" value="Eukaryota"/>
</dbReference>
<dbReference type="InterPro" id="IPR036249">
    <property type="entry name" value="Thioredoxin-like_sf"/>
</dbReference>
<organism evidence="7 9">
    <name type="scientific">Gibberella zeae (strain ATCC MYA-4620 / CBS 123657 / FGSC 9075 / NRRL 31084 / PH-1)</name>
    <name type="common">Wheat head blight fungus</name>
    <name type="synonym">Fusarium graminearum</name>
    <dbReference type="NCBI Taxonomy" id="229533"/>
    <lineage>
        <taxon>Eukaryota</taxon>
        <taxon>Fungi</taxon>
        <taxon>Dikarya</taxon>
        <taxon>Ascomycota</taxon>
        <taxon>Pezizomycotina</taxon>
        <taxon>Sordariomycetes</taxon>
        <taxon>Hypocreomycetidae</taxon>
        <taxon>Hypocreales</taxon>
        <taxon>Nectriaceae</taxon>
        <taxon>Fusarium</taxon>
    </lineage>
</organism>
<gene>
    <name evidence="8" type="primary">FG08564.1</name>
    <name evidence="7" type="ORF">FGRAMPH1_01T10273</name>
</gene>
<comment type="subcellular location">
    <subcellularLocation>
        <location evidence="2">Mitochondrion</location>
    </subcellularLocation>
</comment>
<evidence type="ECO:0000313" key="9">
    <source>
        <dbReference type="Proteomes" id="UP000070720"/>
    </source>
</evidence>
<dbReference type="SUPFAM" id="SSF52833">
    <property type="entry name" value="Thioredoxin-like"/>
    <property type="match status" value="1"/>
</dbReference>
<proteinExistence type="inferred from homology"/>
<keyword evidence="4" id="KW-0809">Transit peptide</keyword>
<evidence type="ECO:0000256" key="6">
    <source>
        <dbReference type="ARBA" id="ARBA00023128"/>
    </source>
</evidence>
<evidence type="ECO:0000313" key="7">
    <source>
        <dbReference type="EMBL" id="CEF76940.1"/>
    </source>
</evidence>
<evidence type="ECO:0000256" key="3">
    <source>
        <dbReference type="ARBA" id="ARBA00009734"/>
    </source>
</evidence>
<dbReference type="InParanoid" id="A0A098DET1"/>
<evidence type="ECO:0000313" key="8">
    <source>
        <dbReference type="EnsemblFungi" id="CEF76940"/>
    </source>
</evidence>